<accession>A0A9D4DYM1</accession>
<reference evidence="1" key="2">
    <citation type="submission" date="2020-11" db="EMBL/GenBank/DDBJ databases">
        <authorList>
            <person name="McCartney M.A."/>
            <person name="Auch B."/>
            <person name="Kono T."/>
            <person name="Mallez S."/>
            <person name="Becker A."/>
            <person name="Gohl D.M."/>
            <person name="Silverstein K.A.T."/>
            <person name="Koren S."/>
            <person name="Bechman K.B."/>
            <person name="Herman A."/>
            <person name="Abrahante J.E."/>
            <person name="Garbe J."/>
        </authorList>
    </citation>
    <scope>NUCLEOTIDE SEQUENCE</scope>
    <source>
        <strain evidence="1">Duluth1</strain>
        <tissue evidence="1">Whole animal</tissue>
    </source>
</reference>
<comment type="caution">
    <text evidence="1">The sequence shown here is derived from an EMBL/GenBank/DDBJ whole genome shotgun (WGS) entry which is preliminary data.</text>
</comment>
<evidence type="ECO:0000313" key="2">
    <source>
        <dbReference type="Proteomes" id="UP000828390"/>
    </source>
</evidence>
<dbReference type="EMBL" id="JAIWYP010000009">
    <property type="protein sequence ID" value="KAH3768617.1"/>
    <property type="molecule type" value="Genomic_DNA"/>
</dbReference>
<evidence type="ECO:0000313" key="1">
    <source>
        <dbReference type="EMBL" id="KAH3768617.1"/>
    </source>
</evidence>
<keyword evidence="2" id="KW-1185">Reference proteome</keyword>
<dbReference type="AlphaFoldDB" id="A0A9D4DYM1"/>
<protein>
    <submittedName>
        <fullName evidence="1">Uncharacterized protein</fullName>
    </submittedName>
</protein>
<sequence>MTLLRHDSAHRASVEPPPFLTASHADPEVPAMQFPSVVVVHIFMEDLFIHCTPRGSSHAFPFSGRCPHIPGGFIHPFGRLHQRDTLIQTRGGISYACGGLAYSALSEYNRLI</sequence>
<dbReference type="Proteomes" id="UP000828390">
    <property type="component" value="Unassembled WGS sequence"/>
</dbReference>
<gene>
    <name evidence="1" type="ORF">DPMN_169836</name>
</gene>
<reference evidence="1" key="1">
    <citation type="journal article" date="2019" name="bioRxiv">
        <title>The Genome of the Zebra Mussel, Dreissena polymorpha: A Resource for Invasive Species Research.</title>
        <authorList>
            <person name="McCartney M.A."/>
            <person name="Auch B."/>
            <person name="Kono T."/>
            <person name="Mallez S."/>
            <person name="Zhang Y."/>
            <person name="Obille A."/>
            <person name="Becker A."/>
            <person name="Abrahante J.E."/>
            <person name="Garbe J."/>
            <person name="Badalamenti J.P."/>
            <person name="Herman A."/>
            <person name="Mangelson H."/>
            <person name="Liachko I."/>
            <person name="Sullivan S."/>
            <person name="Sone E.D."/>
            <person name="Koren S."/>
            <person name="Silverstein K.A.T."/>
            <person name="Beckman K.B."/>
            <person name="Gohl D.M."/>
        </authorList>
    </citation>
    <scope>NUCLEOTIDE SEQUENCE</scope>
    <source>
        <strain evidence="1">Duluth1</strain>
        <tissue evidence="1">Whole animal</tissue>
    </source>
</reference>
<organism evidence="1 2">
    <name type="scientific">Dreissena polymorpha</name>
    <name type="common">Zebra mussel</name>
    <name type="synonym">Mytilus polymorpha</name>
    <dbReference type="NCBI Taxonomy" id="45954"/>
    <lineage>
        <taxon>Eukaryota</taxon>
        <taxon>Metazoa</taxon>
        <taxon>Spiralia</taxon>
        <taxon>Lophotrochozoa</taxon>
        <taxon>Mollusca</taxon>
        <taxon>Bivalvia</taxon>
        <taxon>Autobranchia</taxon>
        <taxon>Heteroconchia</taxon>
        <taxon>Euheterodonta</taxon>
        <taxon>Imparidentia</taxon>
        <taxon>Neoheterodontei</taxon>
        <taxon>Myida</taxon>
        <taxon>Dreissenoidea</taxon>
        <taxon>Dreissenidae</taxon>
        <taxon>Dreissena</taxon>
    </lineage>
</organism>
<proteinExistence type="predicted"/>
<name>A0A9D4DYM1_DREPO</name>